<dbReference type="Pfam" id="PF00144">
    <property type="entry name" value="Beta-lactamase"/>
    <property type="match status" value="1"/>
</dbReference>
<dbReference type="InterPro" id="IPR050491">
    <property type="entry name" value="AmpC-like"/>
</dbReference>
<feature type="signal peptide" evidence="1">
    <location>
        <begin position="1"/>
        <end position="24"/>
    </location>
</feature>
<accession>A0ABN3GRJ2</accession>
<keyword evidence="3" id="KW-0378">Hydrolase</keyword>
<evidence type="ECO:0000313" key="3">
    <source>
        <dbReference type="EMBL" id="GAA2359050.1"/>
    </source>
</evidence>
<dbReference type="PANTHER" id="PTHR46825:SF9">
    <property type="entry name" value="BETA-LACTAMASE-RELATED DOMAIN-CONTAINING PROTEIN"/>
    <property type="match status" value="1"/>
</dbReference>
<dbReference type="PANTHER" id="PTHR46825">
    <property type="entry name" value="D-ALANYL-D-ALANINE-CARBOXYPEPTIDASE/ENDOPEPTIDASE AMPH"/>
    <property type="match status" value="1"/>
</dbReference>
<dbReference type="Proteomes" id="UP001501444">
    <property type="component" value="Unassembled WGS sequence"/>
</dbReference>
<name>A0ABN3GRJ2_9ACTN</name>
<dbReference type="SUPFAM" id="SSF56601">
    <property type="entry name" value="beta-lactamase/transpeptidase-like"/>
    <property type="match status" value="1"/>
</dbReference>
<keyword evidence="4" id="KW-1185">Reference proteome</keyword>
<dbReference type="EMBL" id="BAAARV010000046">
    <property type="protein sequence ID" value="GAA2359050.1"/>
    <property type="molecule type" value="Genomic_DNA"/>
</dbReference>
<organism evidence="3 4">
    <name type="scientific">Dactylosporangium salmoneum</name>
    <dbReference type="NCBI Taxonomy" id="53361"/>
    <lineage>
        <taxon>Bacteria</taxon>
        <taxon>Bacillati</taxon>
        <taxon>Actinomycetota</taxon>
        <taxon>Actinomycetes</taxon>
        <taxon>Micromonosporales</taxon>
        <taxon>Micromonosporaceae</taxon>
        <taxon>Dactylosporangium</taxon>
    </lineage>
</organism>
<dbReference type="GO" id="GO:0016787">
    <property type="term" value="F:hydrolase activity"/>
    <property type="evidence" value="ECO:0007669"/>
    <property type="project" value="UniProtKB-KW"/>
</dbReference>
<sequence>MLGLLGAVPLATGGLLAVPASAHAGAGSDHRGSDPVPADLLPGGALDRLIAQTAATDGYSGTLLLLHNGRPVLTRTYGMANKELGIPNRPDTIFALGSITKVFTGIAISQLVQQGKVGYHEKLSTYLTGFPAAIGDTMTVHQLLTHTAGMADVVRDSGDVIRSWTSEAEATRELLKLVQAAPLLFPPGAGYAYSNNGYITLAYIVAAVSGQTFYDYVRRHIFRAAGMTSSDFYNRDQWVTNHRIARPYAPPPSGGPRADNHLLDAYIGNGAGGAFSTTADLVAFVKALTGGKLLDAAHTWLATTPKYPAPPLPPKPGLPAQVLFEGYGPGAVLVNDHWGLGHAGGATIGISTDLQWYPADGYVYVDLCNYEAGSSTRIDSQARLLITGA</sequence>
<feature type="chain" id="PRO_5047238125" evidence="1">
    <location>
        <begin position="25"/>
        <end position="389"/>
    </location>
</feature>
<comment type="caution">
    <text evidence="3">The sequence shown here is derived from an EMBL/GenBank/DDBJ whole genome shotgun (WGS) entry which is preliminary data.</text>
</comment>
<protein>
    <submittedName>
        <fullName evidence="3">Serine hydrolase domain-containing protein</fullName>
    </submittedName>
</protein>
<proteinExistence type="predicted"/>
<dbReference type="Gene3D" id="3.40.710.10">
    <property type="entry name" value="DD-peptidase/beta-lactamase superfamily"/>
    <property type="match status" value="1"/>
</dbReference>
<gene>
    <name evidence="3" type="ORF">GCM10010170_053220</name>
</gene>
<evidence type="ECO:0000256" key="1">
    <source>
        <dbReference type="SAM" id="SignalP"/>
    </source>
</evidence>
<dbReference type="InterPro" id="IPR012338">
    <property type="entry name" value="Beta-lactam/transpept-like"/>
</dbReference>
<reference evidence="3 4" key="1">
    <citation type="journal article" date="2019" name="Int. J. Syst. Evol. Microbiol.">
        <title>The Global Catalogue of Microorganisms (GCM) 10K type strain sequencing project: providing services to taxonomists for standard genome sequencing and annotation.</title>
        <authorList>
            <consortium name="The Broad Institute Genomics Platform"/>
            <consortium name="The Broad Institute Genome Sequencing Center for Infectious Disease"/>
            <person name="Wu L."/>
            <person name="Ma J."/>
        </authorList>
    </citation>
    <scope>NUCLEOTIDE SEQUENCE [LARGE SCALE GENOMIC DNA]</scope>
    <source>
        <strain evidence="3 4">JCM 3272</strain>
    </source>
</reference>
<dbReference type="InterPro" id="IPR001466">
    <property type="entry name" value="Beta-lactam-related"/>
</dbReference>
<keyword evidence="1" id="KW-0732">Signal</keyword>
<evidence type="ECO:0000313" key="4">
    <source>
        <dbReference type="Proteomes" id="UP001501444"/>
    </source>
</evidence>
<evidence type="ECO:0000259" key="2">
    <source>
        <dbReference type="Pfam" id="PF00144"/>
    </source>
</evidence>
<feature type="domain" description="Beta-lactamase-related" evidence="2">
    <location>
        <begin position="46"/>
        <end position="382"/>
    </location>
</feature>